<feature type="transmembrane region" description="Helical" evidence="1">
    <location>
        <begin position="116"/>
        <end position="143"/>
    </location>
</feature>
<name>A0A369J734_HYPMA</name>
<gene>
    <name evidence="3" type="ORF">Hypma_001137</name>
</gene>
<dbReference type="Proteomes" id="UP000076154">
    <property type="component" value="Unassembled WGS sequence"/>
</dbReference>
<evidence type="ECO:0000259" key="2">
    <source>
        <dbReference type="Pfam" id="PF20152"/>
    </source>
</evidence>
<feature type="transmembrane region" description="Helical" evidence="1">
    <location>
        <begin position="12"/>
        <end position="33"/>
    </location>
</feature>
<sequence length="310" mass="34642">MGALDEIFGAALSGVIFNAWVLGLICVLSYQYYVNFPRDSRGTKLLVAWMWILQTFDVIVISKMIYYYLISSFGVSENLASLNWEWSLYIGLSSIAAFSVQAYYACRIFVLSKSYILFGIILLFAFCQLGFGLATMSEAFIIADFEKFISVTWVVVTWLSFSATCDLIIAAAQVVYLHRHRTGITGTNRIINMLILYIMSTGLLTSIVAILELTLFATLGFNFIHVLLKISMGAIYTVSFLANLDARRTVRPASAEVSNGGTVPDRLNIEFHRVKHVQMETSDFPGDSTKFTESNVSDVNFKNDGQTPFV</sequence>
<dbReference type="OrthoDB" id="2535105at2759"/>
<comment type="caution">
    <text evidence="3">The sequence shown here is derived from an EMBL/GenBank/DDBJ whole genome shotgun (WGS) entry which is preliminary data.</text>
</comment>
<organism evidence="3 4">
    <name type="scientific">Hypsizygus marmoreus</name>
    <name type="common">White beech mushroom</name>
    <name type="synonym">Agaricus marmoreus</name>
    <dbReference type="NCBI Taxonomy" id="39966"/>
    <lineage>
        <taxon>Eukaryota</taxon>
        <taxon>Fungi</taxon>
        <taxon>Dikarya</taxon>
        <taxon>Basidiomycota</taxon>
        <taxon>Agaricomycotina</taxon>
        <taxon>Agaricomycetes</taxon>
        <taxon>Agaricomycetidae</taxon>
        <taxon>Agaricales</taxon>
        <taxon>Tricholomatineae</taxon>
        <taxon>Lyophyllaceae</taxon>
        <taxon>Hypsizygus</taxon>
    </lineage>
</organism>
<proteinExistence type="predicted"/>
<keyword evidence="4" id="KW-1185">Reference proteome</keyword>
<evidence type="ECO:0000313" key="4">
    <source>
        <dbReference type="Proteomes" id="UP000076154"/>
    </source>
</evidence>
<evidence type="ECO:0000313" key="3">
    <source>
        <dbReference type="EMBL" id="RDB17748.1"/>
    </source>
</evidence>
<accession>A0A369J734</accession>
<feature type="transmembrane region" description="Helical" evidence="1">
    <location>
        <begin position="86"/>
        <end position="104"/>
    </location>
</feature>
<feature type="transmembrane region" description="Helical" evidence="1">
    <location>
        <begin position="155"/>
        <end position="178"/>
    </location>
</feature>
<dbReference type="Pfam" id="PF20152">
    <property type="entry name" value="DUF6534"/>
    <property type="match status" value="1"/>
</dbReference>
<dbReference type="AlphaFoldDB" id="A0A369J734"/>
<dbReference type="InterPro" id="IPR045339">
    <property type="entry name" value="DUF6534"/>
</dbReference>
<feature type="transmembrane region" description="Helical" evidence="1">
    <location>
        <begin position="190"/>
        <end position="211"/>
    </location>
</feature>
<evidence type="ECO:0000256" key="1">
    <source>
        <dbReference type="SAM" id="Phobius"/>
    </source>
</evidence>
<protein>
    <recommendedName>
        <fullName evidence="2">DUF6534 domain-containing protein</fullName>
    </recommendedName>
</protein>
<feature type="transmembrane region" description="Helical" evidence="1">
    <location>
        <begin position="45"/>
        <end position="66"/>
    </location>
</feature>
<feature type="transmembrane region" description="Helical" evidence="1">
    <location>
        <begin position="223"/>
        <end position="244"/>
    </location>
</feature>
<keyword evidence="1" id="KW-0812">Transmembrane</keyword>
<keyword evidence="1" id="KW-1133">Transmembrane helix</keyword>
<dbReference type="PANTHER" id="PTHR40465">
    <property type="entry name" value="CHROMOSOME 1, WHOLE GENOME SHOTGUN SEQUENCE"/>
    <property type="match status" value="1"/>
</dbReference>
<feature type="domain" description="DUF6534" evidence="2">
    <location>
        <begin position="162"/>
        <end position="248"/>
    </location>
</feature>
<reference evidence="3" key="1">
    <citation type="submission" date="2018-04" db="EMBL/GenBank/DDBJ databases">
        <title>Whole genome sequencing of Hypsizygus marmoreus.</title>
        <authorList>
            <person name="Choi I.-G."/>
            <person name="Min B."/>
            <person name="Kim J.-G."/>
            <person name="Kim S."/>
            <person name="Oh Y.-L."/>
            <person name="Kong W.-S."/>
            <person name="Park H."/>
            <person name="Jeong J."/>
            <person name="Song E.-S."/>
        </authorList>
    </citation>
    <scope>NUCLEOTIDE SEQUENCE [LARGE SCALE GENOMIC DNA]</scope>
    <source>
        <strain evidence="3">51987-8</strain>
    </source>
</reference>
<dbReference type="EMBL" id="LUEZ02000110">
    <property type="protein sequence ID" value="RDB17748.1"/>
    <property type="molecule type" value="Genomic_DNA"/>
</dbReference>
<dbReference type="PANTHER" id="PTHR40465:SF1">
    <property type="entry name" value="DUF6534 DOMAIN-CONTAINING PROTEIN"/>
    <property type="match status" value="1"/>
</dbReference>
<dbReference type="InParanoid" id="A0A369J734"/>
<keyword evidence="1" id="KW-0472">Membrane</keyword>